<gene>
    <name evidence="7" type="ORF">CAUPRSCDRAFT_6142</name>
</gene>
<dbReference type="SMART" id="SM00670">
    <property type="entry name" value="PINc"/>
    <property type="match status" value="1"/>
</dbReference>
<dbReference type="CDD" id="cd09864">
    <property type="entry name" value="PIN_Fcf1-like"/>
    <property type="match status" value="1"/>
</dbReference>
<dbReference type="InterPro" id="IPR029060">
    <property type="entry name" value="PIN-like_dom_sf"/>
</dbReference>
<dbReference type="GO" id="GO:0004540">
    <property type="term" value="F:RNA nuclease activity"/>
    <property type="evidence" value="ECO:0007669"/>
    <property type="project" value="UniProtKB-ARBA"/>
</dbReference>
<evidence type="ECO:0000256" key="5">
    <source>
        <dbReference type="ARBA" id="ARBA00024026"/>
    </source>
</evidence>
<keyword evidence="2" id="KW-0690">Ribosome biogenesis</keyword>
<accession>A0A4P9X1I0</accession>
<keyword evidence="3" id="KW-0698">rRNA processing</keyword>
<dbReference type="InterPro" id="IPR002716">
    <property type="entry name" value="PIN_dom"/>
</dbReference>
<name>A0A4P9X1I0_9FUNG</name>
<dbReference type="InterPro" id="IPR037503">
    <property type="entry name" value="Fcf1_PIN"/>
</dbReference>
<sequence length="206" mass="23161">MARAKNVRAMTVKAKKVLKPTDSRLKANQEKAAKKAEKADNELVRHVPRVASSMFYSLNEAIVPPYQIIVDTNFINFAIRNRLEPVQAMMDCLLAKCIPCVTDCVIGELERLGVRFRLALKIARDPRFERLPCTHKGIYADDCIVSRVMQHRCYIVASCDKELKNRVRKIPGVPIMTIQSHKFQIERLPTAPLLTGGSKSGGKLGM</sequence>
<comment type="similarity">
    <text evidence="5">Belongs to the UTP23/FCF1 family. FCF1 subfamily.</text>
</comment>
<proteinExistence type="inferred from homology"/>
<dbReference type="EMBL" id="ML009194">
    <property type="protein sequence ID" value="RKO97686.1"/>
    <property type="molecule type" value="Genomic_DNA"/>
</dbReference>
<organism evidence="7 8">
    <name type="scientific">Caulochytrium protostelioides</name>
    <dbReference type="NCBI Taxonomy" id="1555241"/>
    <lineage>
        <taxon>Eukaryota</taxon>
        <taxon>Fungi</taxon>
        <taxon>Fungi incertae sedis</taxon>
        <taxon>Chytridiomycota</taxon>
        <taxon>Chytridiomycota incertae sedis</taxon>
        <taxon>Chytridiomycetes</taxon>
        <taxon>Caulochytriales</taxon>
        <taxon>Caulochytriaceae</taxon>
        <taxon>Caulochytrium</taxon>
    </lineage>
</organism>
<feature type="domain" description="PIN" evidence="6">
    <location>
        <begin position="66"/>
        <end position="165"/>
    </location>
</feature>
<evidence type="ECO:0000256" key="3">
    <source>
        <dbReference type="ARBA" id="ARBA00022552"/>
    </source>
</evidence>
<reference evidence="8" key="1">
    <citation type="journal article" date="2018" name="Nat. Microbiol.">
        <title>Leveraging single-cell genomics to expand the fungal tree of life.</title>
        <authorList>
            <person name="Ahrendt S.R."/>
            <person name="Quandt C.A."/>
            <person name="Ciobanu D."/>
            <person name="Clum A."/>
            <person name="Salamov A."/>
            <person name="Andreopoulos B."/>
            <person name="Cheng J.F."/>
            <person name="Woyke T."/>
            <person name="Pelin A."/>
            <person name="Henrissat B."/>
            <person name="Reynolds N.K."/>
            <person name="Benny G.L."/>
            <person name="Smith M.E."/>
            <person name="James T.Y."/>
            <person name="Grigoriev I.V."/>
        </authorList>
    </citation>
    <scope>NUCLEOTIDE SEQUENCE [LARGE SCALE GENOMIC DNA]</scope>
    <source>
        <strain evidence="8">ATCC 52028</strain>
    </source>
</reference>
<evidence type="ECO:0000256" key="2">
    <source>
        <dbReference type="ARBA" id="ARBA00022517"/>
    </source>
</evidence>
<dbReference type="GO" id="GO:0032040">
    <property type="term" value="C:small-subunit processome"/>
    <property type="evidence" value="ECO:0007669"/>
    <property type="project" value="InterPro"/>
</dbReference>
<dbReference type="PANTHER" id="PTHR12416">
    <property type="entry name" value="RRNA-PROCESSING PROTEIN UTP23 HOMOLOG"/>
    <property type="match status" value="1"/>
</dbReference>
<dbReference type="InterPro" id="IPR006984">
    <property type="entry name" value="Fcf1/UTP23"/>
</dbReference>
<evidence type="ECO:0000313" key="8">
    <source>
        <dbReference type="Proteomes" id="UP000268535"/>
    </source>
</evidence>
<dbReference type="AlphaFoldDB" id="A0A4P9X1I0"/>
<dbReference type="GO" id="GO:0006364">
    <property type="term" value="P:rRNA processing"/>
    <property type="evidence" value="ECO:0007669"/>
    <property type="project" value="UniProtKB-KW"/>
</dbReference>
<dbReference type="SUPFAM" id="SSF88723">
    <property type="entry name" value="PIN domain-like"/>
    <property type="match status" value="1"/>
</dbReference>
<keyword evidence="4" id="KW-0539">Nucleus</keyword>
<evidence type="ECO:0000256" key="1">
    <source>
        <dbReference type="ARBA" id="ARBA00004604"/>
    </source>
</evidence>
<dbReference type="Proteomes" id="UP000268535">
    <property type="component" value="Unassembled WGS sequence"/>
</dbReference>
<evidence type="ECO:0000259" key="6">
    <source>
        <dbReference type="SMART" id="SM00670"/>
    </source>
</evidence>
<comment type="subcellular location">
    <subcellularLocation>
        <location evidence="1">Nucleus</location>
        <location evidence="1">Nucleolus</location>
    </subcellularLocation>
</comment>
<dbReference type="Gene3D" id="3.40.50.1010">
    <property type="entry name" value="5'-nuclease"/>
    <property type="match status" value="1"/>
</dbReference>
<evidence type="ECO:0000256" key="4">
    <source>
        <dbReference type="ARBA" id="ARBA00023242"/>
    </source>
</evidence>
<dbReference type="Pfam" id="PF04900">
    <property type="entry name" value="Fcf1"/>
    <property type="match status" value="1"/>
</dbReference>
<evidence type="ECO:0000313" key="7">
    <source>
        <dbReference type="EMBL" id="RKO97686.1"/>
    </source>
</evidence>
<protein>
    <submittedName>
        <fullName evidence="7">Fcf1-domain-containing protein</fullName>
    </submittedName>
</protein>
<dbReference type="FunFam" id="3.40.50.1010:FF:000035">
    <property type="entry name" value="Fcf1, putative"/>
    <property type="match status" value="1"/>
</dbReference>